<protein>
    <submittedName>
        <fullName evidence="5">Ankyrin repeat protein</fullName>
    </submittedName>
</protein>
<feature type="repeat" description="ANK" evidence="3">
    <location>
        <begin position="514"/>
        <end position="552"/>
    </location>
</feature>
<comment type="caution">
    <text evidence="5">The sequence shown here is derived from an EMBL/GenBank/DDBJ whole genome shotgun (WGS) entry which is preliminary data.</text>
</comment>
<feature type="repeat" description="ANK" evidence="3">
    <location>
        <begin position="428"/>
        <end position="468"/>
    </location>
</feature>
<dbReference type="EMBL" id="LJBN01000224">
    <property type="protein sequence ID" value="OOQ82251.1"/>
    <property type="molecule type" value="Genomic_DNA"/>
</dbReference>
<evidence type="ECO:0000313" key="5">
    <source>
        <dbReference type="EMBL" id="OOQ82251.1"/>
    </source>
</evidence>
<sequence>MMPRTLSSLPPEILYEICERLPRSDLARLIRTSKFLARIGTRLLYDRIFSNSVLLKARFSIARLRSQFIIAYFDTNSEKLLAASDAKGWSILHHVAAAGNMALMNILLKNGANVSVRNADGETPLHTALEKGKEEIAGRLIDAGVDILSPASGRPILAFVHANTSQTFVEKLISAIRDAGGDISHCTPDGHTALHYASRRGYDRLVGILVANGADVFAANKYGHPPLISAILHKRVGVSKILLGAMKLDPRGYDINEPIASLKNVPNTWIPEDISRFYDDGDTILHSAVGTWSPATVQLLLDFGANPLAQNSIGDREPKTPFDIAVMGRCPELVILIAGLNDPPAFWTSNGYIQEGFETCIREAYSGTVRVLCDLYKERKVHLDLAAAADAMLWTCTYYGDHVPDQDVNDTVTYLVSAGVDINVQDERGRTPLHLLCDFGNGKYQDDARMRLMKYLLDCGADWRIRDEEGNTVLHTAAREWDSDSLMPPDSVIWHILATISSTDRAIVGSGNRDGNTPLHYYAGSFATSEIECKSTIKLLVDSGCDSNAINNEGQSIAHSLMTWWLLIDVIKFFSELGGGICHKDQAGRPPIHYAATVPHMEEPHQKRIIKYFVEEEADLHQGCRLCESLVQGLHQER</sequence>
<reference evidence="6" key="1">
    <citation type="submission" date="2015-09" db="EMBL/GenBank/DDBJ databases">
        <authorList>
            <person name="Fill T.P."/>
            <person name="Baretta J.F."/>
            <person name="de Almeida L.G."/>
            <person name="Rocha M."/>
            <person name="de Souza D.H."/>
            <person name="Malavazi I."/>
            <person name="Cerdeira L.T."/>
            <person name="Hong H."/>
            <person name="Samborskyy M."/>
            <person name="de Vasconcelos A.T."/>
            <person name="Leadlay P."/>
            <person name="Rodrigues-Filho E."/>
        </authorList>
    </citation>
    <scope>NUCLEOTIDE SEQUENCE [LARGE SCALE GENOMIC DNA]</scope>
    <source>
        <strain evidence="6">LaBioMMi 136</strain>
    </source>
</reference>
<dbReference type="Gene3D" id="1.25.40.20">
    <property type="entry name" value="Ankyrin repeat-containing domain"/>
    <property type="match status" value="3"/>
</dbReference>
<dbReference type="Pfam" id="PF12937">
    <property type="entry name" value="F-box-like"/>
    <property type="match status" value="1"/>
</dbReference>
<evidence type="ECO:0000256" key="3">
    <source>
        <dbReference type="PROSITE-ProRule" id="PRU00023"/>
    </source>
</evidence>
<dbReference type="PROSITE" id="PS50181">
    <property type="entry name" value="FBOX"/>
    <property type="match status" value="1"/>
</dbReference>
<dbReference type="InterPro" id="IPR036770">
    <property type="entry name" value="Ankyrin_rpt-contain_sf"/>
</dbReference>
<name>A0A1S9RA19_PENBI</name>
<evidence type="ECO:0000256" key="2">
    <source>
        <dbReference type="ARBA" id="ARBA00023043"/>
    </source>
</evidence>
<gene>
    <name evidence="5" type="ORF">PEBR_39650</name>
</gene>
<dbReference type="Pfam" id="PF12796">
    <property type="entry name" value="Ank_2"/>
    <property type="match status" value="3"/>
</dbReference>
<dbReference type="PROSITE" id="PS50297">
    <property type="entry name" value="ANK_REP_REGION"/>
    <property type="match status" value="5"/>
</dbReference>
<keyword evidence="1" id="KW-0677">Repeat</keyword>
<dbReference type="Pfam" id="PF00023">
    <property type="entry name" value="Ank"/>
    <property type="match status" value="2"/>
</dbReference>
<keyword evidence="2 3" id="KW-0040">ANK repeat</keyword>
<accession>A0A1S9RA19</accession>
<dbReference type="SMART" id="SM00248">
    <property type="entry name" value="ANK"/>
    <property type="match status" value="9"/>
</dbReference>
<dbReference type="PANTHER" id="PTHR24178:SF41">
    <property type="entry name" value="ANKYRIN-2 ISOFORM X1"/>
    <property type="match status" value="1"/>
</dbReference>
<dbReference type="AlphaFoldDB" id="A0A1S9RA19"/>
<dbReference type="Proteomes" id="UP000190744">
    <property type="component" value="Unassembled WGS sequence"/>
</dbReference>
<evidence type="ECO:0000256" key="1">
    <source>
        <dbReference type="ARBA" id="ARBA00022737"/>
    </source>
</evidence>
<feature type="repeat" description="ANK" evidence="3">
    <location>
        <begin position="280"/>
        <end position="312"/>
    </location>
</feature>
<dbReference type="SUPFAM" id="SSF48403">
    <property type="entry name" value="Ankyrin repeat"/>
    <property type="match status" value="2"/>
</dbReference>
<evidence type="ECO:0000259" key="4">
    <source>
        <dbReference type="PROSITE" id="PS50181"/>
    </source>
</evidence>
<dbReference type="PANTHER" id="PTHR24178">
    <property type="entry name" value="MOLTING PROTEIN MLT-4"/>
    <property type="match status" value="1"/>
</dbReference>
<feature type="repeat" description="ANK" evidence="3">
    <location>
        <begin position="189"/>
        <end position="221"/>
    </location>
</feature>
<proteinExistence type="predicted"/>
<dbReference type="SUPFAM" id="SSF81383">
    <property type="entry name" value="F-box domain"/>
    <property type="match status" value="1"/>
</dbReference>
<evidence type="ECO:0000313" key="6">
    <source>
        <dbReference type="Proteomes" id="UP000190744"/>
    </source>
</evidence>
<feature type="domain" description="F-box" evidence="4">
    <location>
        <begin position="3"/>
        <end position="52"/>
    </location>
</feature>
<organism evidence="5 6">
    <name type="scientific">Penicillium brasilianum</name>
    <dbReference type="NCBI Taxonomy" id="104259"/>
    <lineage>
        <taxon>Eukaryota</taxon>
        <taxon>Fungi</taxon>
        <taxon>Dikarya</taxon>
        <taxon>Ascomycota</taxon>
        <taxon>Pezizomycotina</taxon>
        <taxon>Eurotiomycetes</taxon>
        <taxon>Eurotiomycetidae</taxon>
        <taxon>Eurotiales</taxon>
        <taxon>Aspergillaceae</taxon>
        <taxon>Penicillium</taxon>
    </lineage>
</organism>
<dbReference type="PROSITE" id="PS50088">
    <property type="entry name" value="ANK_REPEAT"/>
    <property type="match status" value="6"/>
</dbReference>
<dbReference type="InterPro" id="IPR002110">
    <property type="entry name" value="Ankyrin_rpt"/>
</dbReference>
<dbReference type="PRINTS" id="PR01415">
    <property type="entry name" value="ANKYRIN"/>
</dbReference>
<feature type="repeat" description="ANK" evidence="3">
    <location>
        <begin position="120"/>
        <end position="152"/>
    </location>
</feature>
<dbReference type="InterPro" id="IPR001810">
    <property type="entry name" value="F-box_dom"/>
</dbReference>
<feature type="repeat" description="ANK" evidence="3">
    <location>
        <begin position="87"/>
        <end position="119"/>
    </location>
</feature>
<dbReference type="InterPro" id="IPR036047">
    <property type="entry name" value="F-box-like_dom_sf"/>
</dbReference>